<evidence type="ECO:0000313" key="3">
    <source>
        <dbReference type="EMBL" id="ABD25752.1"/>
    </source>
</evidence>
<dbReference type="STRING" id="279238.Saro_1308"/>
<proteinExistence type="predicted"/>
<sequence>MRMLRTIFWVLVIAALAGFTAANWQPVEVRIWEGLLLETKLPALVIAAFLLGLVPTWLLYRATRWRLLRRITNLEASLTTRSAPSLSTTNLEAASPDAARGQNLKSDTP</sequence>
<feature type="compositionally biased region" description="Polar residues" evidence="1">
    <location>
        <begin position="80"/>
        <end position="92"/>
    </location>
</feature>
<dbReference type="Proteomes" id="UP000009134">
    <property type="component" value="Chromosome"/>
</dbReference>
<protein>
    <recommendedName>
        <fullName evidence="5">Lipopolysaccharide assembly protein A domain-containing protein</fullName>
    </recommendedName>
</protein>
<dbReference type="AlphaFoldDB" id="Q2G8S1"/>
<name>Q2G8S1_NOVAD</name>
<keyword evidence="2" id="KW-1133">Transmembrane helix</keyword>
<evidence type="ECO:0000313" key="4">
    <source>
        <dbReference type="Proteomes" id="UP000009134"/>
    </source>
</evidence>
<dbReference type="eggNOG" id="COG5416">
    <property type="taxonomic scope" value="Bacteria"/>
</dbReference>
<evidence type="ECO:0008006" key="5">
    <source>
        <dbReference type="Google" id="ProtNLM"/>
    </source>
</evidence>
<organism evidence="3 4">
    <name type="scientific">Novosphingobium aromaticivorans (strain ATCC 700278 / DSM 12444 / CCUG 56034 / CIP 105152 / NBRC 16084 / F199)</name>
    <dbReference type="NCBI Taxonomy" id="279238"/>
    <lineage>
        <taxon>Bacteria</taxon>
        <taxon>Pseudomonadati</taxon>
        <taxon>Pseudomonadota</taxon>
        <taxon>Alphaproteobacteria</taxon>
        <taxon>Sphingomonadales</taxon>
        <taxon>Sphingomonadaceae</taxon>
        <taxon>Novosphingobium</taxon>
    </lineage>
</organism>
<accession>Q2G8S1</accession>
<keyword evidence="4" id="KW-1185">Reference proteome</keyword>
<evidence type="ECO:0000256" key="1">
    <source>
        <dbReference type="SAM" id="MobiDB-lite"/>
    </source>
</evidence>
<dbReference type="RefSeq" id="WP_011444966.1">
    <property type="nucleotide sequence ID" value="NC_007794.1"/>
</dbReference>
<keyword evidence="2" id="KW-0812">Transmembrane</keyword>
<dbReference type="KEGG" id="nar:Saro_1308"/>
<keyword evidence="2" id="KW-0472">Membrane</keyword>
<dbReference type="EMBL" id="CP000248">
    <property type="protein sequence ID" value="ABD25752.1"/>
    <property type="molecule type" value="Genomic_DNA"/>
</dbReference>
<reference evidence="4" key="1">
    <citation type="submission" date="2006-01" db="EMBL/GenBank/DDBJ databases">
        <title>Complete sequence of Novosphingobium aromaticivorans DSM 12444.</title>
        <authorList>
            <consortium name="US DOE Joint Genome Institute"/>
            <person name="Copeland A."/>
            <person name="Lucas S."/>
            <person name="Lapidus A."/>
            <person name="Barry K."/>
            <person name="Detter J.C."/>
            <person name="Glavina T."/>
            <person name="Hammon N."/>
            <person name="Israni S."/>
            <person name="Pitluck S."/>
            <person name="Chain P."/>
            <person name="Malfatti S."/>
            <person name="Shin M."/>
            <person name="Vergez L."/>
            <person name="Schmutz J."/>
            <person name="Larimer F."/>
            <person name="Land M."/>
            <person name="Kyrpides N."/>
            <person name="Ivanova N."/>
            <person name="Fredrickson J."/>
            <person name="Balkwill D."/>
            <person name="Romine M.F."/>
            <person name="Richardson P."/>
        </authorList>
    </citation>
    <scope>NUCLEOTIDE SEQUENCE [LARGE SCALE GENOMIC DNA]</scope>
    <source>
        <strain evidence="4">ATCC 700278 / DSM 12444 / CCUG 56034 / CIP 105152 / NBRC 16084 / F199</strain>
    </source>
</reference>
<gene>
    <name evidence="3" type="ordered locus">Saro_1308</name>
</gene>
<feature type="region of interest" description="Disordered" evidence="1">
    <location>
        <begin position="80"/>
        <end position="109"/>
    </location>
</feature>
<feature type="transmembrane region" description="Helical" evidence="2">
    <location>
        <begin position="41"/>
        <end position="60"/>
    </location>
</feature>
<evidence type="ECO:0000256" key="2">
    <source>
        <dbReference type="SAM" id="Phobius"/>
    </source>
</evidence>
<dbReference type="HOGENOM" id="CLU_154635_0_0_5"/>